<gene>
    <name evidence="1" type="ORF">FOZ74_05875</name>
</gene>
<proteinExistence type="predicted"/>
<dbReference type="OrthoDB" id="8795049at2"/>
<dbReference type="KEGG" id="cof:FOZ74_05875"/>
<dbReference type="Proteomes" id="UP000321199">
    <property type="component" value="Chromosome"/>
</dbReference>
<keyword evidence="2" id="KW-1185">Reference proteome</keyword>
<evidence type="ECO:0000313" key="2">
    <source>
        <dbReference type="Proteomes" id="UP000321199"/>
    </source>
</evidence>
<name>A0A5B8RXP2_9BURK</name>
<evidence type="ECO:0000313" key="1">
    <source>
        <dbReference type="EMBL" id="QEA12597.1"/>
    </source>
</evidence>
<protein>
    <recommendedName>
        <fullName evidence="3">Flagellar protein FlgN</fullName>
    </recommendedName>
</protein>
<dbReference type="AlphaFoldDB" id="A0A5B8RXP2"/>
<sequence>MVPAPALDTLEAALAELQAALADPASPPHMLEQRAHALRQAMTACADALDGTPAAWPPDAARRLHAVGARLASTREQLARVLAITAQQAASLLPHTQELTYGPGASGKAQAWRSLS</sequence>
<evidence type="ECO:0008006" key="3">
    <source>
        <dbReference type="Google" id="ProtNLM"/>
    </source>
</evidence>
<dbReference type="RefSeq" id="WP_146912192.1">
    <property type="nucleotide sequence ID" value="NZ_CP042344.1"/>
</dbReference>
<reference evidence="1 2" key="1">
    <citation type="submission" date="2019-07" db="EMBL/GenBank/DDBJ databases">
        <title>Complete genome sequence of Comamonas sp. NLF 7-7 isolated from livestock.</title>
        <authorList>
            <person name="Kim D.H."/>
            <person name="Kim J.G."/>
        </authorList>
    </citation>
    <scope>NUCLEOTIDE SEQUENCE [LARGE SCALE GENOMIC DNA]</scope>
    <source>
        <strain evidence="1 2">NLF 7-7</strain>
    </source>
</reference>
<dbReference type="EMBL" id="CP042344">
    <property type="protein sequence ID" value="QEA12597.1"/>
    <property type="molecule type" value="Genomic_DNA"/>
</dbReference>
<accession>A0A5B8RXP2</accession>
<organism evidence="1 2">
    <name type="scientific">Comamonas flocculans</name>
    <dbReference type="NCBI Taxonomy" id="2597701"/>
    <lineage>
        <taxon>Bacteria</taxon>
        <taxon>Pseudomonadati</taxon>
        <taxon>Pseudomonadota</taxon>
        <taxon>Betaproteobacteria</taxon>
        <taxon>Burkholderiales</taxon>
        <taxon>Comamonadaceae</taxon>
        <taxon>Comamonas</taxon>
    </lineage>
</organism>